<keyword evidence="5" id="KW-1185">Reference proteome</keyword>
<dbReference type="PRINTS" id="PR00080">
    <property type="entry name" value="SDRFAMILY"/>
</dbReference>
<comment type="similarity">
    <text evidence="1">Belongs to the short-chain dehydrogenases/reductases (SDR) family.</text>
</comment>
<dbReference type="InterPro" id="IPR002347">
    <property type="entry name" value="SDR_fam"/>
</dbReference>
<proteinExistence type="inferred from homology"/>
<evidence type="ECO:0000256" key="2">
    <source>
        <dbReference type="ARBA" id="ARBA00022857"/>
    </source>
</evidence>
<accession>A0ABR4GSF3</accession>
<dbReference type="SUPFAM" id="SSF51735">
    <property type="entry name" value="NAD(P)-binding Rossmann-fold domains"/>
    <property type="match status" value="1"/>
</dbReference>
<sequence>MANSLANRVFTVTGAASGMGLATAKLLLAKGASLGLTDIDSKKLQDFHDSLDTTQKYRVHVQAIDIADKKAVKTFLDATKNKFGHLNGMANVAGTCGKLMGSHQIWQTPDEEYDLIMNTNVRGIFNFLREALRPGYLEPASSIVNVSSLYGLKGAPQSAPYCTSKHAIIGLTRAAAQEAGPSQNIRVNAVCPGAILTPLMQSTAERFGGNPVVNTPIPRVGEASEVASTIVYLLGPESSFVTGVAWAVDGGASC</sequence>
<comment type="caution">
    <text evidence="4">The sequence shown here is derived from an EMBL/GenBank/DDBJ whole genome shotgun (WGS) entry which is preliminary data.</text>
</comment>
<name>A0ABR4GSF3_9EURO</name>
<protein>
    <submittedName>
        <fullName evidence="4">Oxidoreductase</fullName>
    </submittedName>
</protein>
<evidence type="ECO:0000256" key="1">
    <source>
        <dbReference type="ARBA" id="ARBA00006484"/>
    </source>
</evidence>
<reference evidence="4 5" key="1">
    <citation type="submission" date="2024-07" db="EMBL/GenBank/DDBJ databases">
        <title>Section-level genome sequencing and comparative genomics of Aspergillus sections Usti and Cavernicolus.</title>
        <authorList>
            <consortium name="Lawrence Berkeley National Laboratory"/>
            <person name="Nybo J.L."/>
            <person name="Vesth T.C."/>
            <person name="Theobald S."/>
            <person name="Frisvad J.C."/>
            <person name="Larsen T.O."/>
            <person name="Kjaerboelling I."/>
            <person name="Rothschild-Mancinelli K."/>
            <person name="Lyhne E.K."/>
            <person name="Kogle M.E."/>
            <person name="Barry K."/>
            <person name="Clum A."/>
            <person name="Na H."/>
            <person name="Ledsgaard L."/>
            <person name="Lin J."/>
            <person name="Lipzen A."/>
            <person name="Kuo A."/>
            <person name="Riley R."/>
            <person name="Mondo S."/>
            <person name="Labutti K."/>
            <person name="Haridas S."/>
            <person name="Pangalinan J."/>
            <person name="Salamov A.A."/>
            <person name="Simmons B.A."/>
            <person name="Magnuson J.K."/>
            <person name="Chen J."/>
            <person name="Drula E."/>
            <person name="Henrissat B."/>
            <person name="Wiebenga A."/>
            <person name="Lubbers R.J."/>
            <person name="Gomes A.C."/>
            <person name="Makela M.R."/>
            <person name="Stajich J."/>
            <person name="Grigoriev I.V."/>
            <person name="Mortensen U.H."/>
            <person name="De Vries R.P."/>
            <person name="Baker S.E."/>
            <person name="Andersen M.R."/>
        </authorList>
    </citation>
    <scope>NUCLEOTIDE SEQUENCE [LARGE SCALE GENOMIC DNA]</scope>
    <source>
        <strain evidence="4 5">CBS 588.65</strain>
    </source>
</reference>
<dbReference type="PANTHER" id="PTHR24321:SF8">
    <property type="entry name" value="ESTRADIOL 17-BETA-DEHYDROGENASE 8-RELATED"/>
    <property type="match status" value="1"/>
</dbReference>
<organism evidence="4 5">
    <name type="scientific">Aspergillus granulosus</name>
    <dbReference type="NCBI Taxonomy" id="176169"/>
    <lineage>
        <taxon>Eukaryota</taxon>
        <taxon>Fungi</taxon>
        <taxon>Dikarya</taxon>
        <taxon>Ascomycota</taxon>
        <taxon>Pezizomycotina</taxon>
        <taxon>Eurotiomycetes</taxon>
        <taxon>Eurotiomycetidae</taxon>
        <taxon>Eurotiales</taxon>
        <taxon>Aspergillaceae</taxon>
        <taxon>Aspergillus</taxon>
        <taxon>Aspergillus subgen. Nidulantes</taxon>
    </lineage>
</organism>
<dbReference type="InterPro" id="IPR020904">
    <property type="entry name" value="Sc_DH/Rdtase_CS"/>
</dbReference>
<keyword evidence="2" id="KW-0521">NADP</keyword>
<dbReference type="PANTHER" id="PTHR24321">
    <property type="entry name" value="DEHYDROGENASES, SHORT CHAIN"/>
    <property type="match status" value="1"/>
</dbReference>
<evidence type="ECO:0000313" key="5">
    <source>
        <dbReference type="Proteomes" id="UP001610334"/>
    </source>
</evidence>
<dbReference type="Pfam" id="PF13561">
    <property type="entry name" value="adh_short_C2"/>
    <property type="match status" value="1"/>
</dbReference>
<dbReference type="CDD" id="cd05233">
    <property type="entry name" value="SDR_c"/>
    <property type="match status" value="1"/>
</dbReference>
<gene>
    <name evidence="4" type="ORF">BJX63DRAFT_441620</name>
</gene>
<dbReference type="InterPro" id="IPR036291">
    <property type="entry name" value="NAD(P)-bd_dom_sf"/>
</dbReference>
<evidence type="ECO:0000256" key="3">
    <source>
        <dbReference type="ARBA" id="ARBA00023002"/>
    </source>
</evidence>
<dbReference type="Gene3D" id="3.40.50.720">
    <property type="entry name" value="NAD(P)-binding Rossmann-like Domain"/>
    <property type="match status" value="1"/>
</dbReference>
<keyword evidence="3" id="KW-0560">Oxidoreductase</keyword>
<evidence type="ECO:0000313" key="4">
    <source>
        <dbReference type="EMBL" id="KAL2801951.1"/>
    </source>
</evidence>
<dbReference type="PROSITE" id="PS00061">
    <property type="entry name" value="ADH_SHORT"/>
    <property type="match status" value="1"/>
</dbReference>
<dbReference type="EMBL" id="JBFXLT010000222">
    <property type="protein sequence ID" value="KAL2801951.1"/>
    <property type="molecule type" value="Genomic_DNA"/>
</dbReference>
<dbReference type="Proteomes" id="UP001610334">
    <property type="component" value="Unassembled WGS sequence"/>
</dbReference>
<dbReference type="PRINTS" id="PR00081">
    <property type="entry name" value="GDHRDH"/>
</dbReference>